<dbReference type="GO" id="GO:0042586">
    <property type="term" value="F:peptide deformylase activity"/>
    <property type="evidence" value="ECO:0007669"/>
    <property type="project" value="UniProtKB-UniRule"/>
</dbReference>
<reference evidence="6" key="1">
    <citation type="submission" date="2018-08" db="EMBL/GenBank/DDBJ databases">
        <authorList>
            <person name="Dai Z."/>
        </authorList>
    </citation>
    <scope>NUCLEOTIDE SEQUENCE [LARGE SCALE GENOMIC DNA]</scope>
    <source>
        <strain evidence="6">KPTW1</strain>
    </source>
</reference>
<dbReference type="PANTHER" id="PTHR10458">
    <property type="entry name" value="PEPTIDE DEFORMYLASE"/>
    <property type="match status" value="1"/>
</dbReference>
<comment type="function">
    <text evidence="4">Removes the formyl group from the N-terminal Met of newly synthesized proteins. Requires at least a dipeptide for an efficient rate of reaction. N-terminal L-methionine is a prerequisite for activity but the enzyme has broad specificity at other positions.</text>
</comment>
<dbReference type="CDD" id="cd00487">
    <property type="entry name" value="Pep_deformylase"/>
    <property type="match status" value="1"/>
</dbReference>
<sequence>MILPIIIYGNSFLRKKCIEIDKSYKDINFLINNMYYTMYQAKGIGLSAPQIGLSIRLFIIEYHNFFKQKLKKVFINPIIIKKYGYNLISKEGCLSIPNIIENIKRKNNIIIEYYDENWKKYKQHFNGLLSIIIQHEYDHIEGKLFIDNILILKNLLIKKNFNLNYNLYKLYKLSKFYKFYLIYRSRYRNRNRI</sequence>
<reference evidence="5 6" key="2">
    <citation type="submission" date="2018-10" db="EMBL/GenBank/DDBJ databases">
        <title>Draft genome sequence of Candidatus Sulcia muelleri from Kolla paulula, a vector of Xylella fastidiosa causing Pierces disease of grapevine in Taiwan.</title>
        <authorList>
            <person name="Shih H.-T."/>
        </authorList>
    </citation>
    <scope>NUCLEOTIDE SEQUENCE [LARGE SCALE GENOMIC DNA]</scope>
    <source>
        <strain evidence="5 6">KPTW1</strain>
    </source>
</reference>
<dbReference type="NCBIfam" id="NF001159">
    <property type="entry name" value="PRK00150.1-3"/>
    <property type="match status" value="1"/>
</dbReference>
<comment type="similarity">
    <text evidence="1 4">Belongs to the polypeptide deformylase family.</text>
</comment>
<dbReference type="Pfam" id="PF01327">
    <property type="entry name" value="Pep_deformylase"/>
    <property type="match status" value="1"/>
</dbReference>
<feature type="binding site" evidence="4">
    <location>
        <position position="139"/>
    </location>
    <ligand>
        <name>Fe cation</name>
        <dbReference type="ChEBI" id="CHEBI:24875"/>
    </ligand>
</feature>
<dbReference type="AlphaFoldDB" id="A0A3A1MMF5"/>
<evidence type="ECO:0000256" key="2">
    <source>
        <dbReference type="ARBA" id="ARBA00022723"/>
    </source>
</evidence>
<gene>
    <name evidence="4 5" type="primary">def</name>
    <name evidence="5" type="ORF">D2A33_00465</name>
</gene>
<comment type="catalytic activity">
    <reaction evidence="4">
        <text>N-terminal N-formyl-L-methionyl-[peptide] + H2O = N-terminal L-methionyl-[peptide] + formate</text>
        <dbReference type="Rhea" id="RHEA:24420"/>
        <dbReference type="Rhea" id="RHEA-COMP:10639"/>
        <dbReference type="Rhea" id="RHEA-COMP:10640"/>
        <dbReference type="ChEBI" id="CHEBI:15377"/>
        <dbReference type="ChEBI" id="CHEBI:15740"/>
        <dbReference type="ChEBI" id="CHEBI:49298"/>
        <dbReference type="ChEBI" id="CHEBI:64731"/>
        <dbReference type="EC" id="3.5.1.88"/>
    </reaction>
</comment>
<evidence type="ECO:0000256" key="4">
    <source>
        <dbReference type="HAMAP-Rule" id="MF_00163"/>
    </source>
</evidence>
<evidence type="ECO:0000313" key="6">
    <source>
        <dbReference type="Proteomes" id="UP000265496"/>
    </source>
</evidence>
<dbReference type="RefSeq" id="WP_158366037.1">
    <property type="nucleotide sequence ID" value="NZ_QWZP01000003.1"/>
</dbReference>
<dbReference type="EMBL" id="QWZP01000003">
    <property type="protein sequence ID" value="RIU86133.1"/>
    <property type="molecule type" value="Genomic_DNA"/>
</dbReference>
<organism evidence="5 6">
    <name type="scientific">Candidatus Karelsulcia muelleri</name>
    <dbReference type="NCBI Taxonomy" id="336810"/>
    <lineage>
        <taxon>Bacteria</taxon>
        <taxon>Pseudomonadati</taxon>
        <taxon>Bacteroidota</taxon>
        <taxon>Flavobacteriia</taxon>
        <taxon>Flavobacteriales</taxon>
        <taxon>Candidatus Karelsulcia</taxon>
    </lineage>
</organism>
<comment type="cofactor">
    <cofactor evidence="4">
        <name>Fe(2+)</name>
        <dbReference type="ChEBI" id="CHEBI:29033"/>
    </cofactor>
    <text evidence="4">Binds 1 Fe(2+) ion.</text>
</comment>
<dbReference type="HAMAP" id="MF_00163">
    <property type="entry name" value="Pep_deformylase"/>
    <property type="match status" value="1"/>
</dbReference>
<dbReference type="InterPro" id="IPR023635">
    <property type="entry name" value="Peptide_deformylase"/>
</dbReference>
<dbReference type="InterPro" id="IPR036821">
    <property type="entry name" value="Peptide_deformylase_sf"/>
</dbReference>
<feature type="active site" evidence="4">
    <location>
        <position position="136"/>
    </location>
</feature>
<name>A0A3A1MMF5_9FLAO</name>
<keyword evidence="3 4" id="KW-0378">Hydrolase</keyword>
<evidence type="ECO:0000256" key="3">
    <source>
        <dbReference type="ARBA" id="ARBA00022801"/>
    </source>
</evidence>
<dbReference type="PIRSF" id="PIRSF004749">
    <property type="entry name" value="Pep_def"/>
    <property type="match status" value="1"/>
</dbReference>
<dbReference type="EC" id="3.5.1.88" evidence="4"/>
<proteinExistence type="inferred from homology"/>
<evidence type="ECO:0000256" key="1">
    <source>
        <dbReference type="ARBA" id="ARBA00010759"/>
    </source>
</evidence>
<dbReference type="Gene3D" id="3.90.45.10">
    <property type="entry name" value="Peptide deformylase"/>
    <property type="match status" value="1"/>
</dbReference>
<comment type="caution">
    <text evidence="5">The sequence shown here is derived from an EMBL/GenBank/DDBJ whole genome shotgun (WGS) entry which is preliminary data.</text>
</comment>
<accession>A0A3A1MMF5</accession>
<protein>
    <recommendedName>
        <fullName evidence="4">Peptide deformylase</fullName>
        <shortName evidence="4">PDF</shortName>
        <ecNumber evidence="4">3.5.1.88</ecNumber>
    </recommendedName>
    <alternativeName>
        <fullName evidence="4">Polypeptide deformylase</fullName>
    </alternativeName>
</protein>
<feature type="binding site" evidence="4">
    <location>
        <position position="135"/>
    </location>
    <ligand>
        <name>Fe cation</name>
        <dbReference type="ChEBI" id="CHEBI:24875"/>
    </ligand>
</feature>
<dbReference type="GO" id="GO:0006412">
    <property type="term" value="P:translation"/>
    <property type="evidence" value="ECO:0007669"/>
    <property type="project" value="UniProtKB-UniRule"/>
</dbReference>
<dbReference type="GO" id="GO:0046872">
    <property type="term" value="F:metal ion binding"/>
    <property type="evidence" value="ECO:0007669"/>
    <property type="project" value="UniProtKB-KW"/>
</dbReference>
<dbReference type="PANTHER" id="PTHR10458:SF22">
    <property type="entry name" value="PEPTIDE DEFORMYLASE"/>
    <property type="match status" value="1"/>
</dbReference>
<keyword evidence="2 4" id="KW-0479">Metal-binding</keyword>
<keyword evidence="4" id="KW-0648">Protein biosynthesis</keyword>
<keyword evidence="4" id="KW-0408">Iron</keyword>
<dbReference type="NCBIfam" id="TIGR00079">
    <property type="entry name" value="pept_deformyl"/>
    <property type="match status" value="1"/>
</dbReference>
<evidence type="ECO:0000313" key="5">
    <source>
        <dbReference type="EMBL" id="RIU86133.1"/>
    </source>
</evidence>
<dbReference type="SUPFAM" id="SSF56420">
    <property type="entry name" value="Peptide deformylase"/>
    <property type="match status" value="1"/>
</dbReference>
<dbReference type="PRINTS" id="PR01576">
    <property type="entry name" value="PDEFORMYLASE"/>
</dbReference>
<dbReference type="Proteomes" id="UP000265496">
    <property type="component" value="Unassembled WGS sequence"/>
</dbReference>
<feature type="binding site" evidence="4">
    <location>
        <position position="93"/>
    </location>
    <ligand>
        <name>Fe cation</name>
        <dbReference type="ChEBI" id="CHEBI:24875"/>
    </ligand>
</feature>